<keyword evidence="4 5" id="KW-0472">Membrane</keyword>
<organism evidence="7 8">
    <name type="scientific">Marinobacter lipolyticus SM19</name>
    <dbReference type="NCBI Taxonomy" id="1318628"/>
    <lineage>
        <taxon>Bacteria</taxon>
        <taxon>Pseudomonadati</taxon>
        <taxon>Pseudomonadota</taxon>
        <taxon>Gammaproteobacteria</taxon>
        <taxon>Pseudomonadales</taxon>
        <taxon>Marinobacteraceae</taxon>
        <taxon>Marinobacter</taxon>
    </lineage>
</organism>
<evidence type="ECO:0000259" key="6">
    <source>
        <dbReference type="Pfam" id="PF04357"/>
    </source>
</evidence>
<dbReference type="GO" id="GO:0009306">
    <property type="term" value="P:protein secretion"/>
    <property type="evidence" value="ECO:0007669"/>
    <property type="project" value="InterPro"/>
</dbReference>
<evidence type="ECO:0000256" key="2">
    <source>
        <dbReference type="ARBA" id="ARBA00022692"/>
    </source>
</evidence>
<dbReference type="PANTHER" id="PTHR36985">
    <property type="entry name" value="TRANSLOCATION AND ASSEMBLY MODULE SUBUNIT TAMB"/>
    <property type="match status" value="1"/>
</dbReference>
<accession>R8B6C2</accession>
<proteinExistence type="predicted"/>
<evidence type="ECO:0000256" key="4">
    <source>
        <dbReference type="ARBA" id="ARBA00023136"/>
    </source>
</evidence>
<evidence type="ECO:0000313" key="7">
    <source>
        <dbReference type="EMBL" id="EON94064.1"/>
    </source>
</evidence>
<keyword evidence="8" id="KW-1185">Reference proteome</keyword>
<protein>
    <recommendedName>
        <fullName evidence="6">Translocation and assembly module TamB C-terminal domain-containing protein</fullName>
    </recommendedName>
</protein>
<dbReference type="Pfam" id="PF04357">
    <property type="entry name" value="TamB"/>
    <property type="match status" value="1"/>
</dbReference>
<dbReference type="GO" id="GO:0097347">
    <property type="term" value="C:TAM protein secretion complex"/>
    <property type="evidence" value="ECO:0007669"/>
    <property type="project" value="TreeGrafter"/>
</dbReference>
<gene>
    <name evidence="7" type="ORF">MARLIPOL_00893</name>
</gene>
<keyword evidence="3 5" id="KW-1133">Transmembrane helix</keyword>
<dbReference type="PATRIC" id="fig|1318628.3.peg.179"/>
<dbReference type="eggNOG" id="COG2911">
    <property type="taxonomic scope" value="Bacteria"/>
</dbReference>
<dbReference type="AlphaFoldDB" id="R8B6C2"/>
<dbReference type="PANTHER" id="PTHR36985:SF1">
    <property type="entry name" value="TRANSLOCATION AND ASSEMBLY MODULE SUBUNIT TAMB"/>
    <property type="match status" value="1"/>
</dbReference>
<evidence type="ECO:0000313" key="8">
    <source>
        <dbReference type="Proteomes" id="UP000016540"/>
    </source>
</evidence>
<name>R8B6C2_9GAMM</name>
<comment type="subcellular location">
    <subcellularLocation>
        <location evidence="1">Membrane</location>
        <topology evidence="1">Single-pass membrane protein</topology>
    </subcellularLocation>
</comment>
<dbReference type="GO" id="GO:0005886">
    <property type="term" value="C:plasma membrane"/>
    <property type="evidence" value="ECO:0007669"/>
    <property type="project" value="InterPro"/>
</dbReference>
<dbReference type="Proteomes" id="UP000016540">
    <property type="component" value="Unassembled WGS sequence"/>
</dbReference>
<evidence type="ECO:0000256" key="5">
    <source>
        <dbReference type="SAM" id="Phobius"/>
    </source>
</evidence>
<reference evidence="7 8" key="1">
    <citation type="journal article" date="2013" name="Genome Announc.">
        <title>Draft Genome Sequence of the Moderately Halophilic Bacterium Marinobacter lipolyticus Strain SM19.</title>
        <authorList>
            <person name="Papke R.T."/>
            <person name="de la Haba R.R."/>
            <person name="Infante-Dominguez C."/>
            <person name="Perez D."/>
            <person name="Sanchez-Porro C."/>
            <person name="Lapierre P."/>
            <person name="Ventosa A."/>
        </authorList>
    </citation>
    <scope>NUCLEOTIDE SEQUENCE [LARGE SCALE GENOMIC DNA]</scope>
    <source>
        <strain evidence="7 8">SM19</strain>
    </source>
</reference>
<dbReference type="HOGENOM" id="CLU_002338_0_0_6"/>
<feature type="transmembrane region" description="Helical" evidence="5">
    <location>
        <begin position="12"/>
        <end position="37"/>
    </location>
</feature>
<dbReference type="STRING" id="1318628.MARLIPOL_00893"/>
<feature type="domain" description="Translocation and assembly module TamB C-terminal" evidence="6">
    <location>
        <begin position="920"/>
        <end position="1241"/>
    </location>
</feature>
<dbReference type="EMBL" id="ASAD01000002">
    <property type="protein sequence ID" value="EON94064.1"/>
    <property type="molecule type" value="Genomic_DNA"/>
</dbReference>
<dbReference type="InterPro" id="IPR007452">
    <property type="entry name" value="TamB_C"/>
</dbReference>
<sequence>MTDEKRKRRSWRFWLLLALGILVLLPIVLVAVLLLILRSETGTAWVIDQIPGLQTEGDKGSLFGYWRADSLRWQGYGVGLNIEAVVVDWSPGCLLSKELCLDTLHADAIDLHLQPSDEPEEPRGDISLPLVNLPVGLKIGDVRLGPFTVNDGKVWDSLEIEAGGSGTDWLIERVNYRLDEIVVNASGRLGTRGDWPLDLDVDVALPPPHGEDWLLALNLTGSAKDLRLSGRSSGYLNAVIEGKGAPLDKRLPVRLSLQSESFLPLDTLPSTLTLTNWQFSLNGSLEQGFVTRSTMTLPGTKGAIATSLKGLLTTAGVSDLALDMAGPGGDSEQGTLRVEGNVSWDEVLTANAEIGMESFPWYSLIPDFKAPPVTLRSVNGEVSFRDNSYNARLEAAVSGPLGDADLQTALEGNLESVSLSDLVVSTGAGSLRGDADIDFAGQLAWDAGLTLDQFNPGYWVPILEARLSGDINSQGRLTDEGLPDMTAGWDISGTWQQEPARSNGELQVSAGTWDVSTLNLEVGENRINGSGRWGAEIAGNLDIQIPQPEILLPGLSGELVASLVMRGNPKDPQGDLSVTANDLVWQDGVAIAQAELEARLGSGLALDAKAEAKDIRAGDERLERLELGLSGTQQVHRLTIRAIHEEANLTLALAGGAGNAWDSWRGALDSGELDLPGQSQAWTLDQPADLDYSKDGTLTFGAHCWRWQESSICAGDQTLLPNPQLAYRVDNFPSEALASLMPETLRWHARINADINVAMIDEGPDGKISLDAGAGEFEVLVQEDWESLRHDSLTVSVDMKPQMADVAVQLTGPELGQFSLDLSVDPTAEQRTVSGDFSLEGLDIALAGVVAGLEEVQGELNGQGQLSGPLMKPAVHGDIALTGGRFVDPSLPIPLEDVVVALKLNGYSADLTGHWKSNDRSEGKLAGELDWEGSPAVEVTVTGKRLPVTYDPYARVEVAPDITLAFRNGELSVTGQVDVPRGEIEVRTLPEQAVSVSEDEVIVGVEREESAFRSLNMDVTVVVGEDEVTFDAFGVTGELKGTLRIGNDMDTRGALQLENGQYEAYGQELELRRARIVFVGPLTEPYLDIEAIRRVDTVVAGIRLSGPVSEPQTEVFSEPSMPQSDALSYVILGRAPQSRGDEGQMSRAALSLGLTQASKVTQGLGDELGIRNLILEAEGTGDQASVVASGYITDELSLRYGVGIFEPITTVALRYDLGRYFYLEAASGLAASLDIFYTRDF</sequence>
<comment type="caution">
    <text evidence="7">The sequence shown here is derived from an EMBL/GenBank/DDBJ whole genome shotgun (WGS) entry which is preliminary data.</text>
</comment>
<keyword evidence="2 5" id="KW-0812">Transmembrane</keyword>
<evidence type="ECO:0000256" key="3">
    <source>
        <dbReference type="ARBA" id="ARBA00022989"/>
    </source>
</evidence>
<evidence type="ECO:0000256" key="1">
    <source>
        <dbReference type="ARBA" id="ARBA00004167"/>
    </source>
</evidence>